<organism evidence="6 7">
    <name type="scientific">Fodinisporobacter ferrooxydans</name>
    <dbReference type="NCBI Taxonomy" id="2901836"/>
    <lineage>
        <taxon>Bacteria</taxon>
        <taxon>Bacillati</taxon>
        <taxon>Bacillota</taxon>
        <taxon>Bacilli</taxon>
        <taxon>Bacillales</taxon>
        <taxon>Alicyclobacillaceae</taxon>
        <taxon>Fodinisporobacter</taxon>
    </lineage>
</organism>
<keyword evidence="3" id="KW-0408">Iron</keyword>
<proteinExistence type="predicted"/>
<dbReference type="PANTHER" id="PTHR43177">
    <property type="entry name" value="PROTEIN NRFC"/>
    <property type="match status" value="1"/>
</dbReference>
<feature type="domain" description="4Fe-4S ferredoxin-type" evidence="5">
    <location>
        <begin position="89"/>
        <end position="118"/>
    </location>
</feature>
<evidence type="ECO:0000256" key="1">
    <source>
        <dbReference type="ARBA" id="ARBA00022485"/>
    </source>
</evidence>
<dbReference type="Gene3D" id="3.30.70.20">
    <property type="match status" value="2"/>
</dbReference>
<feature type="domain" description="4Fe-4S ferredoxin-type" evidence="5">
    <location>
        <begin position="166"/>
        <end position="195"/>
    </location>
</feature>
<keyword evidence="1" id="KW-0004">4Fe-4S</keyword>
<protein>
    <submittedName>
        <fullName evidence="6">4Fe-4S dicluster domain-containing protein</fullName>
    </submittedName>
</protein>
<evidence type="ECO:0000256" key="4">
    <source>
        <dbReference type="ARBA" id="ARBA00023014"/>
    </source>
</evidence>
<accession>A0ABY4CPH7</accession>
<keyword evidence="4" id="KW-0411">Iron-sulfur</keyword>
<reference evidence="6" key="1">
    <citation type="submission" date="2021-12" db="EMBL/GenBank/DDBJ databases">
        <title>Alicyclobacillaceae gen. nov., sp. nov., isolated from chalcocite enrichment system.</title>
        <authorList>
            <person name="Jiang Z."/>
        </authorList>
    </citation>
    <scope>NUCLEOTIDE SEQUENCE</scope>
    <source>
        <strain evidence="6">MYW30-H2</strain>
    </source>
</reference>
<dbReference type="InterPro" id="IPR050954">
    <property type="entry name" value="ET_IronSulfur_Cluster-Binding"/>
</dbReference>
<gene>
    <name evidence="6" type="ORF">LSG31_09695</name>
</gene>
<evidence type="ECO:0000313" key="6">
    <source>
        <dbReference type="EMBL" id="UOF92398.1"/>
    </source>
</evidence>
<dbReference type="CDD" id="cd10551">
    <property type="entry name" value="PsrB"/>
    <property type="match status" value="1"/>
</dbReference>
<dbReference type="InterPro" id="IPR017900">
    <property type="entry name" value="4Fe4S_Fe_S_CS"/>
</dbReference>
<dbReference type="EMBL" id="CP089291">
    <property type="protein sequence ID" value="UOF92398.1"/>
    <property type="molecule type" value="Genomic_DNA"/>
</dbReference>
<sequence>MDIPKKVWDSLVEQQLEEGRAILDRVDYNTELGLAMAKGAQQVMKGVITSDQFYEKFKQAVEEEFGVTFQPVKESPKNPKSRAFGGKKWAMVIDLAKCVGCDTCTVSCKAENRTPPGVTYNVVIEDTVGTFPNVKNINLPRPCMQCDKPPCVQVCPVRASYKLENGIVAIDADRCIGCRYCQVACPYGSRYFDFGLSYEQEMTGYDAVQASEYGVAHGRRTPTKEPVGTVRKCTFCMHRLERGEEPACVETCIGDARYFGDLNDPNSIVSKLAASPRAFRLREELGTEPRVIYLK</sequence>
<evidence type="ECO:0000256" key="3">
    <source>
        <dbReference type="ARBA" id="ARBA00023004"/>
    </source>
</evidence>
<dbReference type="PROSITE" id="PS51379">
    <property type="entry name" value="4FE4S_FER_2"/>
    <property type="match status" value="2"/>
</dbReference>
<dbReference type="InterPro" id="IPR017896">
    <property type="entry name" value="4Fe4S_Fe-S-bd"/>
</dbReference>
<keyword evidence="7" id="KW-1185">Reference proteome</keyword>
<evidence type="ECO:0000256" key="2">
    <source>
        <dbReference type="ARBA" id="ARBA00022723"/>
    </source>
</evidence>
<dbReference type="PANTHER" id="PTHR43177:SF3">
    <property type="entry name" value="PROTEIN NRFC HOMOLOG"/>
    <property type="match status" value="1"/>
</dbReference>
<name>A0ABY4CPH7_9BACL</name>
<dbReference type="Pfam" id="PF13247">
    <property type="entry name" value="Fer4_11"/>
    <property type="match status" value="2"/>
</dbReference>
<dbReference type="Pfam" id="PF16947">
    <property type="entry name" value="Ferredoxin_N"/>
    <property type="match status" value="1"/>
</dbReference>
<dbReference type="InterPro" id="IPR031604">
    <property type="entry name" value="Ferredoxin_N"/>
</dbReference>
<dbReference type="Proteomes" id="UP000830167">
    <property type="component" value="Chromosome"/>
</dbReference>
<dbReference type="RefSeq" id="WP_347439069.1">
    <property type="nucleotide sequence ID" value="NZ_CP089291.1"/>
</dbReference>
<dbReference type="SUPFAM" id="SSF54862">
    <property type="entry name" value="4Fe-4S ferredoxins"/>
    <property type="match status" value="1"/>
</dbReference>
<dbReference type="PROSITE" id="PS00198">
    <property type="entry name" value="4FE4S_FER_1"/>
    <property type="match status" value="1"/>
</dbReference>
<evidence type="ECO:0000313" key="7">
    <source>
        <dbReference type="Proteomes" id="UP000830167"/>
    </source>
</evidence>
<evidence type="ECO:0000259" key="5">
    <source>
        <dbReference type="PROSITE" id="PS51379"/>
    </source>
</evidence>
<keyword evidence="2" id="KW-0479">Metal-binding</keyword>